<gene>
    <name evidence="1" type="ORF">COW36_14155</name>
</gene>
<name>A0A2M7G3B4_9BACT</name>
<evidence type="ECO:0008006" key="3">
    <source>
        <dbReference type="Google" id="ProtNLM"/>
    </source>
</evidence>
<proteinExistence type="predicted"/>
<dbReference type="EMBL" id="PFFQ01000039">
    <property type="protein sequence ID" value="PIW16263.1"/>
    <property type="molecule type" value="Genomic_DNA"/>
</dbReference>
<comment type="caution">
    <text evidence="1">The sequence shown here is derived from an EMBL/GenBank/DDBJ whole genome shotgun (WGS) entry which is preliminary data.</text>
</comment>
<organism evidence="1 2">
    <name type="scientific">bacterium (Candidatus Blackallbacteria) CG17_big_fil_post_rev_8_21_14_2_50_48_46</name>
    <dbReference type="NCBI Taxonomy" id="2014261"/>
    <lineage>
        <taxon>Bacteria</taxon>
        <taxon>Candidatus Blackallbacteria</taxon>
    </lineage>
</organism>
<evidence type="ECO:0000313" key="1">
    <source>
        <dbReference type="EMBL" id="PIW16263.1"/>
    </source>
</evidence>
<dbReference type="Proteomes" id="UP000231019">
    <property type="component" value="Unassembled WGS sequence"/>
</dbReference>
<dbReference type="AlphaFoldDB" id="A0A2M7G3B4"/>
<evidence type="ECO:0000313" key="2">
    <source>
        <dbReference type="Proteomes" id="UP000231019"/>
    </source>
</evidence>
<accession>A0A2M7G3B4</accession>
<sequence length="414" mass="47235">MTMNSDSWTPPEGATLFAWFLEVAQEAERSPDLLALIYPEQVDTFSCSLCGQCCQQPWQIQVDADYYAQWYAVFDQHPSGRFREPFIFSGQNTDERAVLRHQPGSTRCVFLDEDLLCFIHKEYGESAKPEICQRYPREASLSANLYSPSLKSSCKTAAQLLSETGELVLRMVQRPAQLSQEPEWLRLNQKQELPAQYLLPFYGLLLEGIWQHSISAVRSLRGCLKGLQILNSEPDSLQTEAGITQLYLEQVNHWRSDIHVYPTRWEEAIDLFSALNPFPSPALERFLKQLQKGLPYEISESLRAQIGEVLRNYLTRRLLNLNPYQAKGLTLFQFVFLQAYSLLAVQIQALALGWYDTQVLKPEHLRAAINQFETAALQNPAWFDRHQLEALDEATCLAAIRAATCLDLSLPAIV</sequence>
<protein>
    <recommendedName>
        <fullName evidence="3">YkgJ family cysteine cluster protein</fullName>
    </recommendedName>
</protein>
<reference evidence="1 2" key="1">
    <citation type="submission" date="2017-09" db="EMBL/GenBank/DDBJ databases">
        <title>Depth-based differentiation of microbial function through sediment-hosted aquifers and enrichment of novel symbionts in the deep terrestrial subsurface.</title>
        <authorList>
            <person name="Probst A.J."/>
            <person name="Ladd B."/>
            <person name="Jarett J.K."/>
            <person name="Geller-Mcgrath D.E."/>
            <person name="Sieber C.M."/>
            <person name="Emerson J.B."/>
            <person name="Anantharaman K."/>
            <person name="Thomas B.C."/>
            <person name="Malmstrom R."/>
            <person name="Stieglmeier M."/>
            <person name="Klingl A."/>
            <person name="Woyke T."/>
            <person name="Ryan C.M."/>
            <person name="Banfield J.F."/>
        </authorList>
    </citation>
    <scope>NUCLEOTIDE SEQUENCE [LARGE SCALE GENOMIC DNA]</scope>
    <source>
        <strain evidence="1">CG17_big_fil_post_rev_8_21_14_2_50_48_46</strain>
    </source>
</reference>
<dbReference type="Pfam" id="PF03692">
    <property type="entry name" value="CxxCxxCC"/>
    <property type="match status" value="1"/>
</dbReference>
<dbReference type="InterPro" id="IPR005358">
    <property type="entry name" value="Puta_zinc/iron-chelating_dom"/>
</dbReference>